<reference evidence="8" key="2">
    <citation type="journal article" date="2011" name="MBio">
        <title>Novel metabolic attributes of the genus Cyanothece, comprising a group of unicellular nitrogen-fixing Cyanobacteria.</title>
        <authorList>
            <person name="Bandyopadhyay A."/>
            <person name="Elvitigala T."/>
            <person name="Welsh E."/>
            <person name="Stockel J."/>
            <person name="Liberton M."/>
            <person name="Min H."/>
            <person name="Sherman L.A."/>
            <person name="Pakrasi H.B."/>
        </authorList>
    </citation>
    <scope>NUCLEOTIDE SEQUENCE [LARGE SCALE GENOMIC DNA]</scope>
    <source>
        <strain evidence="8">PCC 8801</strain>
    </source>
</reference>
<dbReference type="GO" id="GO:0003677">
    <property type="term" value="F:DNA binding"/>
    <property type="evidence" value="ECO:0007669"/>
    <property type="project" value="UniProtKB-KW"/>
</dbReference>
<evidence type="ECO:0000256" key="3">
    <source>
        <dbReference type="ARBA" id="ARBA00023125"/>
    </source>
</evidence>
<keyword evidence="2" id="KW-0815">Transposition</keyword>
<dbReference type="InterPro" id="IPR012337">
    <property type="entry name" value="RNaseH-like_sf"/>
</dbReference>
<dbReference type="eggNOG" id="COG3385">
    <property type="taxonomic scope" value="Bacteria"/>
</dbReference>
<dbReference type="Gene3D" id="3.90.350.10">
    <property type="entry name" value="Transposase Inhibitor Protein From Tn5, Chain A, domain 1"/>
    <property type="match status" value="1"/>
</dbReference>
<evidence type="ECO:0000313" key="6">
    <source>
        <dbReference type="EMBL" id="ACK67350.1"/>
    </source>
</evidence>
<evidence type="ECO:0000313" key="8">
    <source>
        <dbReference type="Proteomes" id="UP000008204"/>
    </source>
</evidence>
<keyword evidence="3" id="KW-0238">DNA-binding</keyword>
<proteinExistence type="inferred from homology"/>
<dbReference type="KEGG" id="cyp:PCC8801_3382"/>
<sequence>MIVQSFPKVIKSILKPLPRNDYPVLNTFSFVCCWLEYVMDKSVVSMQDLFKRLNTQGIDLKISNFSKASKRRDPQVFLDIINQLKEQLRRKKGERNARSYFPIDSTMISLTSKLLWSQGYHQVKLFCGLDSWTSEPGGIVIYFGQGHDHKYGQKTLEEIPENGVGIMDRGFASCERIKKLKENKNQTFVLRIKNNVTLEMLENGKSKVGKDGREVEIRVVAFCDLEKRTEFRLATNLPVDEEAVVSNEEIAEIYVQRWQIELLWKFLKMHLKLDRLMTKNENGIRIQIYCCLIAYLILQLIEIPQEFGKTILDKLRYLQSYMCQEISYVHWFRKLIWLR</sequence>
<evidence type="ECO:0000259" key="5">
    <source>
        <dbReference type="Pfam" id="PF01609"/>
    </source>
</evidence>
<reference evidence="6" key="1">
    <citation type="submission" date="2008-12" db="EMBL/GenBank/DDBJ databases">
        <title>Complete sequence of chromosome of Cyanothece sp. PCC 8801.</title>
        <authorList>
            <consortium name="US DOE Joint Genome Institute"/>
            <person name="Lucas S."/>
            <person name="Copeland A."/>
            <person name="Lapidus A."/>
            <person name="Glavina del Rio T."/>
            <person name="Dalin E."/>
            <person name="Tice H."/>
            <person name="Bruce D."/>
            <person name="Goodwin L."/>
            <person name="Pitluck S."/>
            <person name="Chertkov O."/>
            <person name="Brettin T."/>
            <person name="Detter J.C."/>
            <person name="Han C."/>
            <person name="Larimer F."/>
            <person name="Land M."/>
            <person name="Hauser L."/>
            <person name="Kyrpides N."/>
            <person name="Mikhailova N."/>
            <person name="Liberton M."/>
            <person name="Stoeckel J."/>
            <person name="Banerjee A."/>
            <person name="Singh A."/>
            <person name="Page L."/>
            <person name="Sato H."/>
            <person name="Zhao L."/>
            <person name="Sherman L."/>
            <person name="Pakrasi H."/>
            <person name="Richardson P."/>
        </authorList>
    </citation>
    <scope>NUCLEOTIDE SEQUENCE</scope>
    <source>
        <strain evidence="6">PCC 8801</strain>
    </source>
</reference>
<dbReference type="NCBIfam" id="NF033592">
    <property type="entry name" value="transpos_IS4_1"/>
    <property type="match status" value="1"/>
</dbReference>
<dbReference type="AlphaFoldDB" id="B7JZD9"/>
<feature type="domain" description="Transposase IS4-like" evidence="5">
    <location>
        <begin position="101"/>
        <end position="297"/>
    </location>
</feature>
<dbReference type="KEGG" id="cyp:PCC8801_3846"/>
<evidence type="ECO:0000256" key="4">
    <source>
        <dbReference type="ARBA" id="ARBA00023172"/>
    </source>
</evidence>
<accession>B7JZD9</accession>
<dbReference type="EMBL" id="CP001287">
    <property type="protein sequence ID" value="ACK67350.1"/>
    <property type="molecule type" value="Genomic_DNA"/>
</dbReference>
<name>B7JZD9_RIPO1</name>
<dbReference type="HOGENOM" id="CLU_820529_0_0_3"/>
<dbReference type="EMBL" id="CP001287">
    <property type="protein sequence ID" value="ACK67796.1"/>
    <property type="molecule type" value="Genomic_DNA"/>
</dbReference>
<evidence type="ECO:0000256" key="2">
    <source>
        <dbReference type="ARBA" id="ARBA00022578"/>
    </source>
</evidence>
<dbReference type="GO" id="GO:0004803">
    <property type="term" value="F:transposase activity"/>
    <property type="evidence" value="ECO:0007669"/>
    <property type="project" value="InterPro"/>
</dbReference>
<dbReference type="Proteomes" id="UP000008204">
    <property type="component" value="Chromosome"/>
</dbReference>
<organism evidence="6 8">
    <name type="scientific">Rippkaea orientalis (strain PCC 8801 / RF-1)</name>
    <name type="common">Cyanothece sp. (strain PCC 8801)</name>
    <dbReference type="NCBI Taxonomy" id="41431"/>
    <lineage>
        <taxon>Bacteria</taxon>
        <taxon>Bacillati</taxon>
        <taxon>Cyanobacteriota</taxon>
        <taxon>Cyanophyceae</taxon>
        <taxon>Oscillatoriophycideae</taxon>
        <taxon>Chroococcales</taxon>
        <taxon>Aphanothecaceae</taxon>
        <taxon>Rippkaea</taxon>
        <taxon>Rippkaea orientalis</taxon>
    </lineage>
</organism>
<gene>
    <name evidence="6" type="ordered locus">PCC8801_3382</name>
    <name evidence="7" type="ordered locus">PCC8801_3846</name>
</gene>
<dbReference type="PANTHER" id="PTHR33258">
    <property type="entry name" value="TRANSPOSASE INSL FOR INSERTION SEQUENCE ELEMENT IS186A-RELATED"/>
    <property type="match status" value="1"/>
</dbReference>
<dbReference type="GO" id="GO:0006313">
    <property type="term" value="P:DNA transposition"/>
    <property type="evidence" value="ECO:0007669"/>
    <property type="project" value="InterPro"/>
</dbReference>
<dbReference type="SUPFAM" id="SSF53098">
    <property type="entry name" value="Ribonuclease H-like"/>
    <property type="match status" value="1"/>
</dbReference>
<dbReference type="PANTHER" id="PTHR33258:SF1">
    <property type="entry name" value="TRANSPOSASE INSL FOR INSERTION SEQUENCE ELEMENT IS186A-RELATED"/>
    <property type="match status" value="1"/>
</dbReference>
<dbReference type="OrthoDB" id="448040at2"/>
<evidence type="ECO:0000256" key="1">
    <source>
        <dbReference type="ARBA" id="ARBA00010075"/>
    </source>
</evidence>
<keyword evidence="8" id="KW-1185">Reference proteome</keyword>
<dbReference type="InterPro" id="IPR002559">
    <property type="entry name" value="Transposase_11"/>
</dbReference>
<comment type="similarity">
    <text evidence="1">Belongs to the transposase 11 family.</text>
</comment>
<evidence type="ECO:0000313" key="7">
    <source>
        <dbReference type="EMBL" id="ACK67796.1"/>
    </source>
</evidence>
<dbReference type="InterPro" id="IPR047952">
    <property type="entry name" value="Transpos_IS4"/>
</dbReference>
<dbReference type="Pfam" id="PF01609">
    <property type="entry name" value="DDE_Tnp_1"/>
    <property type="match status" value="1"/>
</dbReference>
<dbReference type="STRING" id="41431.PCC8801_3382"/>
<keyword evidence="4" id="KW-0233">DNA recombination</keyword>
<protein>
    <submittedName>
        <fullName evidence="6">Transposase IS4 family protein</fullName>
    </submittedName>
</protein>